<keyword evidence="2" id="KW-1185">Reference proteome</keyword>
<accession>A0ABT2V4E4</accession>
<organism evidence="1 2">
    <name type="scientific">Alitiscatomonas aceti</name>
    <dbReference type="NCBI Taxonomy" id="2981724"/>
    <lineage>
        <taxon>Bacteria</taxon>
        <taxon>Bacillati</taxon>
        <taxon>Bacillota</taxon>
        <taxon>Clostridia</taxon>
        <taxon>Lachnospirales</taxon>
        <taxon>Lachnospiraceae</taxon>
        <taxon>Alitiscatomonas</taxon>
    </lineage>
</organism>
<evidence type="ECO:0008006" key="3">
    <source>
        <dbReference type="Google" id="ProtNLM"/>
    </source>
</evidence>
<gene>
    <name evidence="1" type="ORF">OCV69_14465</name>
</gene>
<reference evidence="1 2" key="1">
    <citation type="journal article" date="2021" name="ISME Commun">
        <title>Automated analysis of genomic sequences facilitates high-throughput and comprehensive description of bacteria.</title>
        <authorList>
            <person name="Hitch T.C.A."/>
        </authorList>
    </citation>
    <scope>NUCLEOTIDE SEQUENCE [LARGE SCALE GENOMIC DNA]</scope>
    <source>
        <strain evidence="2">f_CCE</strain>
    </source>
</reference>
<dbReference type="Proteomes" id="UP001652395">
    <property type="component" value="Unassembled WGS sequence"/>
</dbReference>
<evidence type="ECO:0000313" key="2">
    <source>
        <dbReference type="Proteomes" id="UP001652395"/>
    </source>
</evidence>
<proteinExistence type="predicted"/>
<dbReference type="EMBL" id="JAOQJF010000039">
    <property type="protein sequence ID" value="MCU6801117.1"/>
    <property type="molecule type" value="Genomic_DNA"/>
</dbReference>
<dbReference type="SUPFAM" id="SSF88659">
    <property type="entry name" value="Sigma3 and sigma4 domains of RNA polymerase sigma factors"/>
    <property type="match status" value="1"/>
</dbReference>
<sequence>MAELGVYYKKGKEYFEEMVTEVQLKKLLWQLRAEQIQDSLLEECLISKESTHGILQYSDRFQFKIIEQTLNILSPNEKFVIETHLIDHQTWTETTRLFTEKYGENCERSERTLKRIQSRALKKMVSFINRSPLKECFRET</sequence>
<dbReference type="InterPro" id="IPR013324">
    <property type="entry name" value="RNA_pol_sigma_r3/r4-like"/>
</dbReference>
<evidence type="ECO:0000313" key="1">
    <source>
        <dbReference type="EMBL" id="MCU6801117.1"/>
    </source>
</evidence>
<protein>
    <recommendedName>
        <fullName evidence="3">Sigma-70 family RNA polymerase sigma factor</fullName>
    </recommendedName>
</protein>
<dbReference type="RefSeq" id="WP_158360018.1">
    <property type="nucleotide sequence ID" value="NZ_JAOQJF010000039.1"/>
</dbReference>
<name>A0ABT2V4E4_9FIRM</name>
<comment type="caution">
    <text evidence="1">The sequence shown here is derived from an EMBL/GenBank/DDBJ whole genome shotgun (WGS) entry which is preliminary data.</text>
</comment>